<keyword evidence="3" id="KW-0274">FAD</keyword>
<dbReference type="Pfam" id="PF01494">
    <property type="entry name" value="FAD_binding_3"/>
    <property type="match status" value="1"/>
</dbReference>
<keyword evidence="2" id="KW-0285">Flavoprotein</keyword>
<dbReference type="PANTHER" id="PTHR43004:SF19">
    <property type="entry name" value="BINDING MONOOXYGENASE, PUTATIVE (JCVI)-RELATED"/>
    <property type="match status" value="1"/>
</dbReference>
<evidence type="ECO:0000313" key="7">
    <source>
        <dbReference type="EMBL" id="EGG10120.1"/>
    </source>
</evidence>
<dbReference type="InterPro" id="IPR050641">
    <property type="entry name" value="RIFMO-like"/>
</dbReference>
<sequence length="470" mass="52623">MPSRSLPSQVSVLIVGGGPTGLALACTLINKGVPYSSVLIVDKESATHQETRRYQSRATAIHSRTLECLEEGVDDSTSPSPTRPTDGEPLDLLPLDETIKSTVQTILNRARIVDTLRIREPNQSKIILETSLSLLESETRYPFITVHPQGNTETVLEARLNTLGGQLQREWSFESFTTDDETKIGAPVKVKLLHISGEYAEVETTILVGADGARSKVRTASQIEFLGYSYPHTLALGDVKFKSPNWPYFMEEGWNGYEGSQFWGSNGWLLFIPLPDKSVRMVADFQPMSDLKTENKHGEYRKGPTQAELQEFVNKRGPKVMSDDEPNKIIEVKWSSTFQISHRIAPSFIKGPVCLIGDSAHIHAPAGGQGMNIGVQDAVSLGITLSEFFHSSSTITDESTLMLTDKLNQWASKRHEFATQVLKLSDKLFRTITSRNWFFIWIRNLIYPILAWFPKLIKKQLKQIAGLNYR</sequence>
<gene>
    <name evidence="7" type="ORF">MELLADRAFT_103516</name>
</gene>
<evidence type="ECO:0000259" key="6">
    <source>
        <dbReference type="Pfam" id="PF01494"/>
    </source>
</evidence>
<dbReference type="KEGG" id="mlr:MELLADRAFT_103516"/>
<dbReference type="EMBL" id="GL883095">
    <property type="protein sequence ID" value="EGG10120.1"/>
    <property type="molecule type" value="Genomic_DNA"/>
</dbReference>
<dbReference type="PANTHER" id="PTHR43004">
    <property type="entry name" value="TRK SYSTEM POTASSIUM UPTAKE PROTEIN"/>
    <property type="match status" value="1"/>
</dbReference>
<keyword evidence="4" id="KW-0560">Oxidoreductase</keyword>
<evidence type="ECO:0000256" key="5">
    <source>
        <dbReference type="SAM" id="MobiDB-lite"/>
    </source>
</evidence>
<reference evidence="8" key="1">
    <citation type="journal article" date="2011" name="Proc. Natl. Acad. Sci. U.S.A.">
        <title>Obligate biotrophy features unraveled by the genomic analysis of rust fungi.</title>
        <authorList>
            <person name="Duplessis S."/>
            <person name="Cuomo C.A."/>
            <person name="Lin Y.-C."/>
            <person name="Aerts A."/>
            <person name="Tisserant E."/>
            <person name="Veneault-Fourrey C."/>
            <person name="Joly D.L."/>
            <person name="Hacquard S."/>
            <person name="Amselem J."/>
            <person name="Cantarel B.L."/>
            <person name="Chiu R."/>
            <person name="Coutinho P.M."/>
            <person name="Feau N."/>
            <person name="Field M."/>
            <person name="Frey P."/>
            <person name="Gelhaye E."/>
            <person name="Goldberg J."/>
            <person name="Grabherr M.G."/>
            <person name="Kodira C.D."/>
            <person name="Kohler A."/>
            <person name="Kuees U."/>
            <person name="Lindquist E.A."/>
            <person name="Lucas S.M."/>
            <person name="Mago R."/>
            <person name="Mauceli E."/>
            <person name="Morin E."/>
            <person name="Murat C."/>
            <person name="Pangilinan J.L."/>
            <person name="Park R."/>
            <person name="Pearson M."/>
            <person name="Quesneville H."/>
            <person name="Rouhier N."/>
            <person name="Sakthikumar S."/>
            <person name="Salamov A.A."/>
            <person name="Schmutz J."/>
            <person name="Selles B."/>
            <person name="Shapiro H."/>
            <person name="Tanguay P."/>
            <person name="Tuskan G.A."/>
            <person name="Henrissat B."/>
            <person name="Van de Peer Y."/>
            <person name="Rouze P."/>
            <person name="Ellis J.G."/>
            <person name="Dodds P.N."/>
            <person name="Schein J.E."/>
            <person name="Zhong S."/>
            <person name="Hamelin R.C."/>
            <person name="Grigoriev I.V."/>
            <person name="Szabo L.J."/>
            <person name="Martin F."/>
        </authorList>
    </citation>
    <scope>NUCLEOTIDE SEQUENCE [LARGE SCALE GENOMIC DNA]</scope>
    <source>
        <strain evidence="8">98AG31 / pathotype 3-4-7</strain>
    </source>
</reference>
<evidence type="ECO:0000313" key="8">
    <source>
        <dbReference type="Proteomes" id="UP000001072"/>
    </source>
</evidence>
<feature type="region of interest" description="Disordered" evidence="5">
    <location>
        <begin position="69"/>
        <end position="89"/>
    </location>
</feature>
<comment type="cofactor">
    <cofactor evidence="1">
        <name>FAD</name>
        <dbReference type="ChEBI" id="CHEBI:57692"/>
    </cofactor>
</comment>
<name>F4RBL2_MELLP</name>
<dbReference type="InterPro" id="IPR002938">
    <property type="entry name" value="FAD-bd"/>
</dbReference>
<dbReference type="STRING" id="747676.F4RBL2"/>
<dbReference type="Proteomes" id="UP000001072">
    <property type="component" value="Unassembled WGS sequence"/>
</dbReference>
<dbReference type="VEuPathDB" id="FungiDB:MELLADRAFT_103516"/>
<dbReference type="InterPro" id="IPR036188">
    <property type="entry name" value="FAD/NAD-bd_sf"/>
</dbReference>
<accession>F4RBL2</accession>
<organism evidence="8">
    <name type="scientific">Melampsora larici-populina (strain 98AG31 / pathotype 3-4-7)</name>
    <name type="common">Poplar leaf rust fungus</name>
    <dbReference type="NCBI Taxonomy" id="747676"/>
    <lineage>
        <taxon>Eukaryota</taxon>
        <taxon>Fungi</taxon>
        <taxon>Dikarya</taxon>
        <taxon>Basidiomycota</taxon>
        <taxon>Pucciniomycotina</taxon>
        <taxon>Pucciniomycetes</taxon>
        <taxon>Pucciniales</taxon>
        <taxon>Melampsoraceae</taxon>
        <taxon>Melampsora</taxon>
    </lineage>
</organism>
<dbReference type="PROSITE" id="PS51257">
    <property type="entry name" value="PROKAR_LIPOPROTEIN"/>
    <property type="match status" value="1"/>
</dbReference>
<dbReference type="RefSeq" id="XP_007406421.1">
    <property type="nucleotide sequence ID" value="XM_007406359.1"/>
</dbReference>
<dbReference type="GO" id="GO:0016709">
    <property type="term" value="F:oxidoreductase activity, acting on paired donors, with incorporation or reduction of molecular oxygen, NAD(P)H as one donor, and incorporation of one atom of oxygen"/>
    <property type="evidence" value="ECO:0007669"/>
    <property type="project" value="UniProtKB-ARBA"/>
</dbReference>
<keyword evidence="8" id="KW-1185">Reference proteome</keyword>
<dbReference type="HOGENOM" id="CLU_009665_20_0_1"/>
<dbReference type="PRINTS" id="PR00420">
    <property type="entry name" value="RNGMNOXGNASE"/>
</dbReference>
<dbReference type="AlphaFoldDB" id="F4RBL2"/>
<feature type="domain" description="FAD-binding" evidence="6">
    <location>
        <begin position="10"/>
        <end position="390"/>
    </location>
</feature>
<dbReference type="eggNOG" id="KOG3855">
    <property type="taxonomic scope" value="Eukaryota"/>
</dbReference>
<dbReference type="InParanoid" id="F4RBL2"/>
<evidence type="ECO:0000256" key="3">
    <source>
        <dbReference type="ARBA" id="ARBA00022827"/>
    </source>
</evidence>
<dbReference type="SUPFAM" id="SSF51905">
    <property type="entry name" value="FAD/NAD(P)-binding domain"/>
    <property type="match status" value="1"/>
</dbReference>
<evidence type="ECO:0000256" key="2">
    <source>
        <dbReference type="ARBA" id="ARBA00022630"/>
    </source>
</evidence>
<evidence type="ECO:0000256" key="1">
    <source>
        <dbReference type="ARBA" id="ARBA00001974"/>
    </source>
</evidence>
<evidence type="ECO:0000256" key="4">
    <source>
        <dbReference type="ARBA" id="ARBA00023002"/>
    </source>
</evidence>
<protein>
    <recommendedName>
        <fullName evidence="6">FAD-binding domain-containing protein</fullName>
    </recommendedName>
</protein>
<dbReference type="GeneID" id="18921996"/>
<dbReference type="OrthoDB" id="10016252at2759"/>
<dbReference type="GO" id="GO:0071949">
    <property type="term" value="F:FAD binding"/>
    <property type="evidence" value="ECO:0007669"/>
    <property type="project" value="InterPro"/>
</dbReference>
<dbReference type="Gene3D" id="3.30.70.2450">
    <property type="match status" value="1"/>
</dbReference>
<dbReference type="Gene3D" id="3.50.50.60">
    <property type="entry name" value="FAD/NAD(P)-binding domain"/>
    <property type="match status" value="1"/>
</dbReference>
<proteinExistence type="predicted"/>